<dbReference type="PRINTS" id="PR00081">
    <property type="entry name" value="GDHRDH"/>
</dbReference>
<dbReference type="InterPro" id="IPR020904">
    <property type="entry name" value="Sc_DH/Rdtase_CS"/>
</dbReference>
<dbReference type="OrthoDB" id="9793325at2"/>
<dbReference type="PROSITE" id="PS00061">
    <property type="entry name" value="ADH_SHORT"/>
    <property type="match status" value="1"/>
</dbReference>
<dbReference type="CDD" id="cd05233">
    <property type="entry name" value="SDR_c"/>
    <property type="match status" value="1"/>
</dbReference>
<dbReference type="RefSeq" id="WP_044499297.1">
    <property type="nucleotide sequence ID" value="NZ_LK391969.1"/>
</dbReference>
<evidence type="ECO:0000313" key="2">
    <source>
        <dbReference type="EMBL" id="CEA04618.1"/>
    </source>
</evidence>
<evidence type="ECO:0000256" key="1">
    <source>
        <dbReference type="ARBA" id="ARBA00006484"/>
    </source>
</evidence>
<dbReference type="EMBL" id="LK391969">
    <property type="protein sequence ID" value="CEF26713.1"/>
    <property type="molecule type" value="Genomic_DNA"/>
</dbReference>
<proteinExistence type="inferred from homology"/>
<dbReference type="SUPFAM" id="SSF51735">
    <property type="entry name" value="NAD(P)-binding Rossmann-fold domains"/>
    <property type="match status" value="1"/>
</dbReference>
<dbReference type="PANTHER" id="PTHR43943">
    <property type="entry name" value="DEHYDROGENASE/REDUCTASE (SDR FAMILY) MEMBER 4"/>
    <property type="match status" value="1"/>
</dbReference>
<dbReference type="Pfam" id="PF00106">
    <property type="entry name" value="adh_short"/>
    <property type="match status" value="1"/>
</dbReference>
<comment type="similarity">
    <text evidence="1">Belongs to the short-chain dehydrogenases/reductases (SDR) family.</text>
</comment>
<accession>A0A078MB42</accession>
<name>A0A078MB42_9PSED</name>
<organism evidence="2">
    <name type="scientific">Pseudomonas saudimassiliensis</name>
    <dbReference type="NCBI Taxonomy" id="1461581"/>
    <lineage>
        <taxon>Bacteria</taxon>
        <taxon>Pseudomonadati</taxon>
        <taxon>Pseudomonadota</taxon>
        <taxon>Gammaproteobacteria</taxon>
        <taxon>Pseudomonadales</taxon>
        <taxon>Pseudomonadaceae</taxon>
        <taxon>Pseudomonas</taxon>
    </lineage>
</organism>
<sequence>MIIDLSGKTAIVTGSTGGIGLAIATGLARAGAQVTIVGREQSRVDEALAQLREAAQRDDARGVVCDAGTAAGCQALMAAQPETDILVNNLGIYGAREFFDIDDALWEEFFQVNVLSGVRLARHYALGMRDRGWGRIQFISSESAANIPAEMVHYGVSKTALQGLSRGLSKVLAGTGVTVNTILPGPTRTAGASAMMAELAAERGVSPEQMEALFLQENRPSTLLQRFATPEEVANLSVYAASPQASATTGAALRVEGGIVESIL</sequence>
<dbReference type="InterPro" id="IPR036291">
    <property type="entry name" value="NAD(P)-bd_dom_sf"/>
</dbReference>
<dbReference type="PANTHER" id="PTHR43943:SF2">
    <property type="entry name" value="DEHYDROGENASE_REDUCTASE 4"/>
    <property type="match status" value="1"/>
</dbReference>
<dbReference type="Gene3D" id="3.40.50.720">
    <property type="entry name" value="NAD(P)-binding Rossmann-like Domain"/>
    <property type="match status" value="1"/>
</dbReference>
<dbReference type="FunFam" id="3.40.50.720:FF:000084">
    <property type="entry name" value="Short-chain dehydrogenase reductase"/>
    <property type="match status" value="1"/>
</dbReference>
<dbReference type="AlphaFoldDB" id="A0A078MB42"/>
<dbReference type="InterPro" id="IPR002347">
    <property type="entry name" value="SDR_fam"/>
</dbReference>
<dbReference type="PATRIC" id="fig|1461581.3.peg.1624"/>
<reference evidence="2" key="1">
    <citation type="submission" date="2014-07" db="EMBL/GenBank/DDBJ databases">
        <authorList>
            <person name="Urmite Genomes Urmite Genomes"/>
        </authorList>
    </citation>
    <scope>NUCLEOTIDE SEQUENCE</scope>
    <source>
        <strain evidence="2">12M76_air</strain>
    </source>
</reference>
<protein>
    <submittedName>
        <fullName evidence="2">Short-chain dehydrogenase/reductase family protein</fullName>
    </submittedName>
</protein>
<dbReference type="EMBL" id="LM997413">
    <property type="protein sequence ID" value="CEA04618.1"/>
    <property type="molecule type" value="Genomic_DNA"/>
</dbReference>
<gene>
    <name evidence="2" type="ORF">BN1049_01646</name>
</gene>